<dbReference type="InterPro" id="IPR029057">
    <property type="entry name" value="PRTase-like"/>
</dbReference>
<comment type="similarity">
    <text evidence="1">Belongs to the ComF/GntX family.</text>
</comment>
<sequence>MRDLLTGAVREAVRDAVLDAAAVLLPVDCAGCGRPDRALCPACRVQCTADPVLRRLADGTPVVSALRYEGVVRRAILAFKEEGRTDAARPLARSICVAIEEAAAGALSAEDAGATGGGTAAGLAMPARLELCTVPATRAGRRRRGYRPVDLLVRTAGFRPVTVLTVVAGMVQQKALGREERDSNLRDAMRVRHPPGAAPLLGRRFIVVDDILTTGATLGEAARALHAAGGEVVACATLAFTPRLFGRAASIPGFRA</sequence>
<dbReference type="Pfam" id="PF00156">
    <property type="entry name" value="Pribosyltran"/>
    <property type="match status" value="1"/>
</dbReference>
<dbReference type="InterPro" id="IPR051910">
    <property type="entry name" value="ComF/GntX_DNA_util-trans"/>
</dbReference>
<protein>
    <submittedName>
        <fullName evidence="3">ComF family protein</fullName>
    </submittedName>
</protein>
<reference evidence="4" key="1">
    <citation type="journal article" date="2019" name="Int. J. Syst. Evol. Microbiol.">
        <title>The Global Catalogue of Microorganisms (GCM) 10K type strain sequencing project: providing services to taxonomists for standard genome sequencing and annotation.</title>
        <authorList>
            <consortium name="The Broad Institute Genomics Platform"/>
            <consortium name="The Broad Institute Genome Sequencing Center for Infectious Disease"/>
            <person name="Wu L."/>
            <person name="Ma J."/>
        </authorList>
    </citation>
    <scope>NUCLEOTIDE SEQUENCE [LARGE SCALE GENOMIC DNA]</scope>
    <source>
        <strain evidence="4">JCM 16949</strain>
    </source>
</reference>
<comment type="caution">
    <text evidence="3">The sequence shown here is derived from an EMBL/GenBank/DDBJ whole genome shotgun (WGS) entry which is preliminary data.</text>
</comment>
<evidence type="ECO:0000259" key="2">
    <source>
        <dbReference type="Pfam" id="PF00156"/>
    </source>
</evidence>
<proteinExistence type="inferred from homology"/>
<evidence type="ECO:0000313" key="4">
    <source>
        <dbReference type="Proteomes" id="UP001501004"/>
    </source>
</evidence>
<keyword evidence="4" id="KW-1185">Reference proteome</keyword>
<evidence type="ECO:0000256" key="1">
    <source>
        <dbReference type="ARBA" id="ARBA00008007"/>
    </source>
</evidence>
<organism evidence="3 4">
    <name type="scientific">Leifsonella bigeumensis</name>
    <dbReference type="NCBI Taxonomy" id="433643"/>
    <lineage>
        <taxon>Bacteria</taxon>
        <taxon>Bacillati</taxon>
        <taxon>Actinomycetota</taxon>
        <taxon>Actinomycetes</taxon>
        <taxon>Micrococcales</taxon>
        <taxon>Microbacteriaceae</taxon>
        <taxon>Leifsonella</taxon>
    </lineage>
</organism>
<dbReference type="Gene3D" id="3.40.50.2020">
    <property type="match status" value="1"/>
</dbReference>
<dbReference type="PANTHER" id="PTHR47505">
    <property type="entry name" value="DNA UTILIZATION PROTEIN YHGH"/>
    <property type="match status" value="1"/>
</dbReference>
<dbReference type="RefSeq" id="WP_344754299.1">
    <property type="nucleotide sequence ID" value="NZ_BAABAE010000002.1"/>
</dbReference>
<dbReference type="EMBL" id="BAABAE010000002">
    <property type="protein sequence ID" value="GAA3735807.1"/>
    <property type="molecule type" value="Genomic_DNA"/>
</dbReference>
<dbReference type="InterPro" id="IPR000836">
    <property type="entry name" value="PRTase_dom"/>
</dbReference>
<feature type="domain" description="Phosphoribosyltransferase" evidence="2">
    <location>
        <begin position="195"/>
        <end position="241"/>
    </location>
</feature>
<dbReference type="CDD" id="cd06223">
    <property type="entry name" value="PRTases_typeI"/>
    <property type="match status" value="1"/>
</dbReference>
<dbReference type="SUPFAM" id="SSF53271">
    <property type="entry name" value="PRTase-like"/>
    <property type="match status" value="1"/>
</dbReference>
<accession>A0ABP7FDZ9</accession>
<name>A0ABP7FDZ9_9MICO</name>
<dbReference type="PANTHER" id="PTHR47505:SF1">
    <property type="entry name" value="DNA UTILIZATION PROTEIN YHGH"/>
    <property type="match status" value="1"/>
</dbReference>
<gene>
    <name evidence="3" type="ORF">GCM10022239_09810</name>
</gene>
<dbReference type="Proteomes" id="UP001501004">
    <property type="component" value="Unassembled WGS sequence"/>
</dbReference>
<evidence type="ECO:0000313" key="3">
    <source>
        <dbReference type="EMBL" id="GAA3735807.1"/>
    </source>
</evidence>